<sequence length="384" mass="39543">MPVRRRSARPVRALSALLLAASLALAGCGASDDSAKPGSAAARDEPAYAPADAGAGAAADEKSAGKEDAGGSGTDAERGRAGSAAATARTHVARTASLTVRVEDVPGARDAARSGVERAGGYVGDETTTRDREGRERTRMVLRVPADRYQAVLDELEDAGTLLERSAQAEDVTDQVVDVESRIASQRASVIRVRELMERATALDDVVLLEGELSSREAELEALLARQAALKDRTELATVTLSLTETQRAGDNGDDGDDGPGFTDALAGGWDAFVTALRWLAVVCGALLPFAVPVVVLMLLWHRVVRPWLRRRGAPRPAAPGATAVPEAPAAPGATPGTGGLPVAPPVAGDPGREEPGANPEEPAAPEKPGAPEEPGEGRAAPPA</sequence>
<dbReference type="AlphaFoldDB" id="A0A940XET5"/>
<proteinExistence type="predicted"/>
<evidence type="ECO:0000313" key="6">
    <source>
        <dbReference type="Proteomes" id="UP000677875"/>
    </source>
</evidence>
<feature type="compositionally biased region" description="Low complexity" evidence="1">
    <location>
        <begin position="47"/>
        <end position="58"/>
    </location>
</feature>
<dbReference type="EMBL" id="JAGPNL010000001">
    <property type="protein sequence ID" value="MBQ0825321.1"/>
    <property type="molecule type" value="Genomic_DNA"/>
</dbReference>
<feature type="compositionally biased region" description="Basic and acidic residues" evidence="1">
    <location>
        <begin position="59"/>
        <end position="80"/>
    </location>
</feature>
<evidence type="ECO:0000256" key="2">
    <source>
        <dbReference type="SAM" id="Phobius"/>
    </source>
</evidence>
<keyword evidence="3" id="KW-0732">Signal</keyword>
<feature type="transmembrane region" description="Helical" evidence="2">
    <location>
        <begin position="279"/>
        <end position="301"/>
    </location>
</feature>
<reference evidence="5" key="1">
    <citation type="submission" date="2021-04" db="EMBL/GenBank/DDBJ databases">
        <title>Genome seq and assembly of Streptomyces sp. RG38.</title>
        <authorList>
            <person name="Chhetri G."/>
        </authorList>
    </citation>
    <scope>NUCLEOTIDE SEQUENCE</scope>
    <source>
        <strain evidence="5">RG38</strain>
    </source>
</reference>
<feature type="region of interest" description="Disordered" evidence="1">
    <location>
        <begin position="314"/>
        <end position="384"/>
    </location>
</feature>
<evidence type="ECO:0000256" key="3">
    <source>
        <dbReference type="SAM" id="SignalP"/>
    </source>
</evidence>
<feature type="domain" description="DUF4349" evidence="4">
    <location>
        <begin position="91"/>
        <end position="301"/>
    </location>
</feature>
<feature type="compositionally biased region" description="Low complexity" evidence="1">
    <location>
        <begin position="315"/>
        <end position="335"/>
    </location>
</feature>
<feature type="compositionally biased region" description="Low complexity" evidence="1">
    <location>
        <begin position="81"/>
        <end position="90"/>
    </location>
</feature>
<protein>
    <submittedName>
        <fullName evidence="5">DUF4349 domain-containing protein</fullName>
    </submittedName>
</protein>
<dbReference type="PROSITE" id="PS51257">
    <property type="entry name" value="PROKAR_LIPOPROTEIN"/>
    <property type="match status" value="1"/>
</dbReference>
<dbReference type="InterPro" id="IPR025645">
    <property type="entry name" value="DUF4349"/>
</dbReference>
<keyword evidence="2" id="KW-0812">Transmembrane</keyword>
<feature type="signal peptide" evidence="3">
    <location>
        <begin position="1"/>
        <end position="26"/>
    </location>
</feature>
<gene>
    <name evidence="5" type="ORF">J5Y05_02160</name>
</gene>
<keyword evidence="2" id="KW-0472">Membrane</keyword>
<feature type="chain" id="PRO_5039710380" evidence="3">
    <location>
        <begin position="27"/>
        <end position="384"/>
    </location>
</feature>
<dbReference type="RefSeq" id="WP_210868007.1">
    <property type="nucleotide sequence ID" value="NZ_JAGPNL010000001.1"/>
</dbReference>
<organism evidence="5 6">
    <name type="scientific">Streptomyces tagetis</name>
    <dbReference type="NCBI Taxonomy" id="2820809"/>
    <lineage>
        <taxon>Bacteria</taxon>
        <taxon>Bacillati</taxon>
        <taxon>Actinomycetota</taxon>
        <taxon>Actinomycetes</taxon>
        <taxon>Kitasatosporales</taxon>
        <taxon>Streptomycetaceae</taxon>
        <taxon>Streptomyces</taxon>
    </lineage>
</organism>
<dbReference type="Pfam" id="PF14257">
    <property type="entry name" value="DUF4349"/>
    <property type="match status" value="1"/>
</dbReference>
<feature type="region of interest" description="Disordered" evidence="1">
    <location>
        <begin position="29"/>
        <end position="90"/>
    </location>
</feature>
<dbReference type="Proteomes" id="UP000677875">
    <property type="component" value="Unassembled WGS sequence"/>
</dbReference>
<keyword evidence="6" id="KW-1185">Reference proteome</keyword>
<name>A0A940XET5_9ACTN</name>
<accession>A0A940XET5</accession>
<evidence type="ECO:0000313" key="5">
    <source>
        <dbReference type="EMBL" id="MBQ0825321.1"/>
    </source>
</evidence>
<keyword evidence="2" id="KW-1133">Transmembrane helix</keyword>
<evidence type="ECO:0000259" key="4">
    <source>
        <dbReference type="Pfam" id="PF14257"/>
    </source>
</evidence>
<evidence type="ECO:0000256" key="1">
    <source>
        <dbReference type="SAM" id="MobiDB-lite"/>
    </source>
</evidence>
<comment type="caution">
    <text evidence="5">The sequence shown here is derived from an EMBL/GenBank/DDBJ whole genome shotgun (WGS) entry which is preliminary data.</text>
</comment>